<evidence type="ECO:0000256" key="1">
    <source>
        <dbReference type="SAM" id="SignalP"/>
    </source>
</evidence>
<gene>
    <name evidence="2" type="ORF">GGR36_001843</name>
</gene>
<evidence type="ECO:0000313" key="3">
    <source>
        <dbReference type="Proteomes" id="UP000561045"/>
    </source>
</evidence>
<evidence type="ECO:0000313" key="2">
    <source>
        <dbReference type="EMBL" id="MBB4012535.1"/>
    </source>
</evidence>
<dbReference type="EMBL" id="JACIET010000001">
    <property type="protein sequence ID" value="MBB4012535.1"/>
    <property type="molecule type" value="Genomic_DNA"/>
</dbReference>
<protein>
    <submittedName>
        <fullName evidence="2">Uncharacterized protein (TIGR02285 family)</fullName>
    </submittedName>
</protein>
<keyword evidence="3" id="KW-1185">Reference proteome</keyword>
<dbReference type="RefSeq" id="WP_183634329.1">
    <property type="nucleotide sequence ID" value="NZ_BAABLE010000011.1"/>
</dbReference>
<keyword evidence="1" id="KW-0732">Signal</keyword>
<dbReference type="SUPFAM" id="SSF53850">
    <property type="entry name" value="Periplasmic binding protein-like II"/>
    <property type="match status" value="1"/>
</dbReference>
<organism evidence="2 3">
    <name type="scientific">Niveibacterium umoris</name>
    <dbReference type="NCBI Taxonomy" id="1193620"/>
    <lineage>
        <taxon>Bacteria</taxon>
        <taxon>Pseudomonadati</taxon>
        <taxon>Pseudomonadota</taxon>
        <taxon>Betaproteobacteria</taxon>
        <taxon>Rhodocyclales</taxon>
        <taxon>Rhodocyclaceae</taxon>
        <taxon>Niveibacterium</taxon>
    </lineage>
</organism>
<dbReference type="Proteomes" id="UP000561045">
    <property type="component" value="Unassembled WGS sequence"/>
</dbReference>
<comment type="caution">
    <text evidence="2">The sequence shown here is derived from an EMBL/GenBank/DDBJ whole genome shotgun (WGS) entry which is preliminary data.</text>
</comment>
<reference evidence="2 3" key="1">
    <citation type="submission" date="2020-08" db="EMBL/GenBank/DDBJ databases">
        <title>Genomic Encyclopedia of Type Strains, Phase IV (KMG-IV): sequencing the most valuable type-strain genomes for metagenomic binning, comparative biology and taxonomic classification.</title>
        <authorList>
            <person name="Goeker M."/>
        </authorList>
    </citation>
    <scope>NUCLEOTIDE SEQUENCE [LARGE SCALE GENOMIC DNA]</scope>
    <source>
        <strain evidence="2 3">DSM 106739</strain>
    </source>
</reference>
<feature type="chain" id="PRO_5033055026" evidence="1">
    <location>
        <begin position="28"/>
        <end position="302"/>
    </location>
</feature>
<name>A0A840BH56_9RHOO</name>
<proteinExistence type="predicted"/>
<feature type="signal peptide" evidence="1">
    <location>
        <begin position="1"/>
        <end position="27"/>
    </location>
</feature>
<sequence>MRARCQPTRSSRTLLMVLALASNLASAAEQTDLIWGVADWPPIYILKNGSPPASASELGEGLADRFIAALIAHMPAHYRHRFALVYPKSLVKQWAAGNNFCYASSLPSAERDKVTYRVRATPAPGIAIVLRRSDLARIGDDKGRVSLAALSKRSDLRGLAENGRLYGALDPLINAPGSNIQRGAYSRNGQHLNTLTENKADYVFEFPMVLDYLQGRGKVSGDLVTAQIVESPAIITGYVACTRNAWGHRVIRDIDAAVRAASADKALRTAQMRWLPAEYLEHHRREIEAMYDERAKRSEVAE</sequence>
<dbReference type="AlphaFoldDB" id="A0A840BH56"/>
<accession>A0A840BH56</accession>